<comment type="caution">
    <text evidence="2">The sequence shown here is derived from an EMBL/GenBank/DDBJ whole genome shotgun (WGS) entry which is preliminary data.</text>
</comment>
<evidence type="ECO:0000313" key="3">
    <source>
        <dbReference type="Proteomes" id="UP001642464"/>
    </source>
</evidence>
<keyword evidence="3" id="KW-1185">Reference proteome</keyword>
<feature type="non-terminal residue" evidence="2">
    <location>
        <position position="53"/>
    </location>
</feature>
<reference evidence="2 3" key="1">
    <citation type="submission" date="2024-02" db="EMBL/GenBank/DDBJ databases">
        <authorList>
            <person name="Chen Y."/>
            <person name="Shah S."/>
            <person name="Dougan E. K."/>
            <person name="Thang M."/>
            <person name="Chan C."/>
        </authorList>
    </citation>
    <scope>NUCLEOTIDE SEQUENCE [LARGE SCALE GENOMIC DNA]</scope>
</reference>
<name>A0ABP0NRF7_9DINO</name>
<feature type="region of interest" description="Disordered" evidence="1">
    <location>
        <begin position="1"/>
        <end position="53"/>
    </location>
</feature>
<gene>
    <name evidence="2" type="ORF">SCF082_LOCUS33692</name>
</gene>
<evidence type="ECO:0000313" key="2">
    <source>
        <dbReference type="EMBL" id="CAK9066038.1"/>
    </source>
</evidence>
<feature type="compositionally biased region" description="Low complexity" evidence="1">
    <location>
        <begin position="9"/>
        <end position="23"/>
    </location>
</feature>
<evidence type="ECO:0000256" key="1">
    <source>
        <dbReference type="SAM" id="MobiDB-lite"/>
    </source>
</evidence>
<protein>
    <submittedName>
        <fullName evidence="2">Uncharacterized protein</fullName>
    </submittedName>
</protein>
<dbReference type="Proteomes" id="UP001642464">
    <property type="component" value="Unassembled WGS sequence"/>
</dbReference>
<sequence>MWPARGDQPPSLGHGPPSSGHTPCTHRERHAGLGRWSRAASAVGAAGLQPRDF</sequence>
<proteinExistence type="predicted"/>
<dbReference type="EMBL" id="CAXAMM010030147">
    <property type="protein sequence ID" value="CAK9066038.1"/>
    <property type="molecule type" value="Genomic_DNA"/>
</dbReference>
<accession>A0ABP0NRF7</accession>
<organism evidence="2 3">
    <name type="scientific">Durusdinium trenchii</name>
    <dbReference type="NCBI Taxonomy" id="1381693"/>
    <lineage>
        <taxon>Eukaryota</taxon>
        <taxon>Sar</taxon>
        <taxon>Alveolata</taxon>
        <taxon>Dinophyceae</taxon>
        <taxon>Suessiales</taxon>
        <taxon>Symbiodiniaceae</taxon>
        <taxon>Durusdinium</taxon>
    </lineage>
</organism>